<evidence type="ECO:0000256" key="1">
    <source>
        <dbReference type="ARBA" id="ARBA00004141"/>
    </source>
</evidence>
<feature type="transmembrane region" description="Helical" evidence="2">
    <location>
        <begin position="357"/>
        <end position="377"/>
    </location>
</feature>
<feature type="transmembrane region" description="Helical" evidence="2">
    <location>
        <begin position="76"/>
        <end position="96"/>
    </location>
</feature>
<feature type="transmembrane region" description="Helical" evidence="2">
    <location>
        <begin position="329"/>
        <end position="351"/>
    </location>
</feature>
<dbReference type="STRING" id="6313.A0A158P6D5"/>
<name>A0A158P6D5_ANGCA</name>
<feature type="domain" description="Major facilitator superfamily (MFS) profile" evidence="3">
    <location>
        <begin position="25"/>
        <end position="448"/>
    </location>
</feature>
<dbReference type="PANTHER" id="PTHR45757">
    <property type="entry name" value="PROTEIN CBG23364-RELATED"/>
    <property type="match status" value="1"/>
</dbReference>
<accession>A0A158P6D5</accession>
<evidence type="ECO:0000313" key="4">
    <source>
        <dbReference type="Proteomes" id="UP000035642"/>
    </source>
</evidence>
<feature type="transmembrane region" description="Helical" evidence="2">
    <location>
        <begin position="103"/>
        <end position="123"/>
    </location>
</feature>
<proteinExistence type="predicted"/>
<dbReference type="InterPro" id="IPR036259">
    <property type="entry name" value="MFS_trans_sf"/>
</dbReference>
<feature type="transmembrane region" description="Helical" evidence="2">
    <location>
        <begin position="297"/>
        <end position="317"/>
    </location>
</feature>
<dbReference type="PANTHER" id="PTHR45757:SF23">
    <property type="entry name" value="MAJOR FACILITATOR SUPERFAMILY (MFS) PROFILE DOMAIN-CONTAINING PROTEIN"/>
    <property type="match status" value="1"/>
</dbReference>
<keyword evidence="2" id="KW-0472">Membrane</keyword>
<dbReference type="WBParaSite" id="ACAC_0000088901-mRNA-1">
    <property type="protein sequence ID" value="ACAC_0000088901-mRNA-1"/>
    <property type="gene ID" value="ACAC_0000088901"/>
</dbReference>
<dbReference type="InterPro" id="IPR011701">
    <property type="entry name" value="MFS"/>
</dbReference>
<feature type="transmembrane region" description="Helical" evidence="2">
    <location>
        <begin position="129"/>
        <end position="151"/>
    </location>
</feature>
<evidence type="ECO:0000259" key="3">
    <source>
        <dbReference type="PROSITE" id="PS50850"/>
    </source>
</evidence>
<dbReference type="GO" id="GO:0016020">
    <property type="term" value="C:membrane"/>
    <property type="evidence" value="ECO:0007669"/>
    <property type="project" value="UniProtKB-SubCell"/>
</dbReference>
<keyword evidence="2" id="KW-1133">Transmembrane helix</keyword>
<dbReference type="GO" id="GO:0022857">
    <property type="term" value="F:transmembrane transporter activity"/>
    <property type="evidence" value="ECO:0007669"/>
    <property type="project" value="InterPro"/>
</dbReference>
<evidence type="ECO:0000256" key="2">
    <source>
        <dbReference type="SAM" id="Phobius"/>
    </source>
</evidence>
<feature type="transmembrane region" description="Helical" evidence="2">
    <location>
        <begin position="389"/>
        <end position="410"/>
    </location>
</feature>
<dbReference type="Gene3D" id="1.20.1250.20">
    <property type="entry name" value="MFS general substrate transporter like domains"/>
    <property type="match status" value="2"/>
</dbReference>
<dbReference type="Pfam" id="PF07690">
    <property type="entry name" value="MFS_1"/>
    <property type="match status" value="1"/>
</dbReference>
<feature type="transmembrane region" description="Helical" evidence="2">
    <location>
        <begin position="25"/>
        <end position="56"/>
    </location>
</feature>
<reference evidence="4" key="1">
    <citation type="submission" date="2012-09" db="EMBL/GenBank/DDBJ databases">
        <authorList>
            <person name="Martin A.A."/>
        </authorList>
    </citation>
    <scope>NUCLEOTIDE SEQUENCE</scope>
</reference>
<reference evidence="5" key="2">
    <citation type="submission" date="2016-04" db="UniProtKB">
        <authorList>
            <consortium name="WormBaseParasite"/>
        </authorList>
    </citation>
    <scope>IDENTIFICATION</scope>
</reference>
<organism evidence="4 5">
    <name type="scientific">Angiostrongylus cantonensis</name>
    <name type="common">Rat lungworm</name>
    <dbReference type="NCBI Taxonomy" id="6313"/>
    <lineage>
        <taxon>Eukaryota</taxon>
        <taxon>Metazoa</taxon>
        <taxon>Ecdysozoa</taxon>
        <taxon>Nematoda</taxon>
        <taxon>Chromadorea</taxon>
        <taxon>Rhabditida</taxon>
        <taxon>Rhabditina</taxon>
        <taxon>Rhabditomorpha</taxon>
        <taxon>Strongyloidea</taxon>
        <taxon>Metastrongylidae</taxon>
        <taxon>Angiostrongylus</taxon>
    </lineage>
</organism>
<comment type="subcellular location">
    <subcellularLocation>
        <location evidence="1">Membrane</location>
        <topology evidence="1">Multi-pass membrane protein</topology>
    </subcellularLocation>
</comment>
<feature type="transmembrane region" description="Helical" evidence="2">
    <location>
        <begin position="422"/>
        <end position="444"/>
    </location>
</feature>
<evidence type="ECO:0000313" key="5">
    <source>
        <dbReference type="WBParaSite" id="ACAC_0000088901-mRNA-1"/>
    </source>
</evidence>
<feature type="transmembrane region" description="Helical" evidence="2">
    <location>
        <begin position="250"/>
        <end position="277"/>
    </location>
</feature>
<dbReference type="InterPro" id="IPR020846">
    <property type="entry name" value="MFS_dom"/>
</dbReference>
<dbReference type="Proteomes" id="UP000035642">
    <property type="component" value="Unassembled WGS sequence"/>
</dbReference>
<feature type="transmembrane region" description="Helical" evidence="2">
    <location>
        <begin position="194"/>
        <end position="213"/>
    </location>
</feature>
<keyword evidence="4" id="KW-1185">Reference proteome</keyword>
<sequence>MVDVFPSQATAEARYIAIFGTRTRFVVMILVLLCLTGIWSNILTFNFAVVCMQTSARQETAFNGTNTTQSTSQESWAISVVAIAALLGNFPVVQLVNKVGIRTVFAGLGVLSSVSTLLIPTAIRFGFHWFLAVRFLQGFAFAANFPVIGSFCARWTYFKQNGLFVSALVAYVQLAPACTMPASAALCSAFSWPAIFYAHGAVSLLLFITYALFYRNSPGKHPFVGRVELRKISVGKIDNVDKRALQAIPYAAILTTPAIWAIWIASIGNFTCVNMMFLFSPKYLSTVLGFPVHKTGITAALPPLAQFCSKLIFGMLSDRIKFISEKNKFRIFNSIAFIGSATFLTILAFMGDSHKDVNMVVLGCAAGILGATTGGFFKAGPVISKQYSHFVTGNISLGITITMLIVPFIVNSLTPNHVQEEWKWVFLFVAVVMFITNLIFMIFIRGEPCEWTKDEFVRSRTMNSVRIQDVPPPTVQRF</sequence>
<keyword evidence="2" id="KW-0812">Transmembrane</keyword>
<protein>
    <submittedName>
        <fullName evidence="5">MFS domain-containing protein</fullName>
    </submittedName>
</protein>
<dbReference type="SUPFAM" id="SSF103473">
    <property type="entry name" value="MFS general substrate transporter"/>
    <property type="match status" value="1"/>
</dbReference>
<dbReference type="PROSITE" id="PS50850">
    <property type="entry name" value="MFS"/>
    <property type="match status" value="1"/>
</dbReference>
<feature type="transmembrane region" description="Helical" evidence="2">
    <location>
        <begin position="163"/>
        <end position="182"/>
    </location>
</feature>
<dbReference type="AlphaFoldDB" id="A0A158P6D5"/>